<protein>
    <recommendedName>
        <fullName evidence="1">AbiTii domain-containing protein</fullName>
    </recommendedName>
</protein>
<organism evidence="2 3">
    <name type="scientific">Arthrobacter ramosus</name>
    <dbReference type="NCBI Taxonomy" id="1672"/>
    <lineage>
        <taxon>Bacteria</taxon>
        <taxon>Bacillati</taxon>
        <taxon>Actinomycetota</taxon>
        <taxon>Actinomycetes</taxon>
        <taxon>Micrococcales</taxon>
        <taxon>Micrococcaceae</taxon>
        <taxon>Arthrobacter</taxon>
    </lineage>
</organism>
<dbReference type="Proteomes" id="UP001589702">
    <property type="component" value="Unassembled WGS sequence"/>
</dbReference>
<sequence>MSLLDDIISGATDDSVTTSNLLRKVQIVGHYVEAEKITGWVKGELNGYLLGPLPAYRAKLGTPVMGLWTGPFGTSATQPVSSSGVPTEAADPLFTTNLHQSLAELEDLAGLPSDPGVSWDPQHVAMYNVWIEEGKVPHIEMMGLLSAQRVVTRAALRGVINTVRNTALDFALNLQTTDPAAGTLDGPTVAEPQIAQSIYLVTNHIYGDGATVAHGDNTTQTTHLNKGDIDGFIRAVRALGVGDAIITELQGAAGAEEAERPSKLKAVMDRIRSGALALGTKVSAEVATSQIDQLIQHFLGQNQ</sequence>
<dbReference type="Pfam" id="PF18864">
    <property type="entry name" value="AbiTii"/>
    <property type="match status" value="1"/>
</dbReference>
<name>A0ABV5Y4J4_ARTRM</name>
<feature type="domain" description="AbiTii" evidence="1">
    <location>
        <begin position="2"/>
        <end position="197"/>
    </location>
</feature>
<gene>
    <name evidence="2" type="ORF">ACFFP1_20810</name>
</gene>
<comment type="caution">
    <text evidence="2">The sequence shown here is derived from an EMBL/GenBank/DDBJ whole genome shotgun (WGS) entry which is preliminary data.</text>
</comment>
<accession>A0ABV5Y4J4</accession>
<dbReference type="EMBL" id="JBHMBC010000039">
    <property type="protein sequence ID" value="MFB9821921.1"/>
    <property type="molecule type" value="Genomic_DNA"/>
</dbReference>
<evidence type="ECO:0000259" key="1">
    <source>
        <dbReference type="Pfam" id="PF18864"/>
    </source>
</evidence>
<evidence type="ECO:0000313" key="3">
    <source>
        <dbReference type="Proteomes" id="UP001589702"/>
    </source>
</evidence>
<evidence type="ECO:0000313" key="2">
    <source>
        <dbReference type="EMBL" id="MFB9821921.1"/>
    </source>
</evidence>
<keyword evidence="3" id="KW-1185">Reference proteome</keyword>
<dbReference type="InterPro" id="IPR041304">
    <property type="entry name" value="AbiTii"/>
</dbReference>
<proteinExistence type="predicted"/>
<dbReference type="RefSeq" id="WP_234750466.1">
    <property type="nucleotide sequence ID" value="NZ_BAAAWN010000001.1"/>
</dbReference>
<reference evidence="2 3" key="1">
    <citation type="submission" date="2024-09" db="EMBL/GenBank/DDBJ databases">
        <authorList>
            <person name="Sun Q."/>
            <person name="Mori K."/>
        </authorList>
    </citation>
    <scope>NUCLEOTIDE SEQUENCE [LARGE SCALE GENOMIC DNA]</scope>
    <source>
        <strain evidence="2 3">JCM 1334</strain>
    </source>
</reference>